<accession>A0A410H2C3</accession>
<dbReference type="InterPro" id="IPR002347">
    <property type="entry name" value="SDR_fam"/>
</dbReference>
<dbReference type="KEGG" id="htr:EPV75_04985"/>
<evidence type="ECO:0000256" key="1">
    <source>
        <dbReference type="ARBA" id="ARBA00006484"/>
    </source>
</evidence>
<dbReference type="PANTHER" id="PTHR44169">
    <property type="entry name" value="NADPH-DEPENDENT 1-ACYLDIHYDROXYACETONE PHOSPHATE REDUCTASE"/>
    <property type="match status" value="1"/>
</dbReference>
<dbReference type="EMBL" id="CP035033">
    <property type="protein sequence ID" value="QAB15071.1"/>
    <property type="molecule type" value="Genomic_DNA"/>
</dbReference>
<proteinExistence type="inferred from homology"/>
<sequence>MENTPHTTQTLLITGASTGIGHHAAKHFHQQGYRVIATCRKPSDVEQLKNLGIECVQMDLADTESIRQAVDTILSMTQRIDLLFNNAAFGLPGAVEDLSRDALRHQFETNVFGTQELTNRLLPTFRAQGFGKIVYNSSILGFAAMPYRGAYNASKFAIEGLADTLRLELKETGIQVVLIEPGPIISNFRANAYAQFKHWIAKEQSAHRDNYNAMIDRLETEGPTAPFTLGPEAVTAAVEKTLKSTRPALRYRITFPTVLFAYLKRVLPGRWLDALLIQAGGNGKR</sequence>
<dbReference type="PANTHER" id="PTHR44169:SF6">
    <property type="entry name" value="NADPH-DEPENDENT 1-ACYLDIHYDROXYACETONE PHOSPHATE REDUCTASE"/>
    <property type="match status" value="1"/>
</dbReference>
<gene>
    <name evidence="4" type="ORF">EPV75_04985</name>
</gene>
<dbReference type="PROSITE" id="PS00061">
    <property type="entry name" value="ADH_SHORT"/>
    <property type="match status" value="1"/>
</dbReference>
<dbReference type="Proteomes" id="UP000285478">
    <property type="component" value="Chromosome"/>
</dbReference>
<evidence type="ECO:0000313" key="4">
    <source>
        <dbReference type="EMBL" id="QAB15071.1"/>
    </source>
</evidence>
<dbReference type="PRINTS" id="PR00080">
    <property type="entry name" value="SDRFAMILY"/>
</dbReference>
<reference evidence="4 5" key="1">
    <citation type="journal article" date="2018" name="Environ. Microbiol.">
        <title>Genomes of ubiquitous marine and hypersaline Hydrogenovibrio, Thiomicrorhabdus and Thiomicrospira spp. encode a diversity of mechanisms to sustain chemolithoautotrophy in heterogeneous environments.</title>
        <authorList>
            <person name="Scott K.M."/>
            <person name="Williams J."/>
            <person name="Porter C.M.B."/>
            <person name="Russel S."/>
            <person name="Harmer T.L."/>
            <person name="Paul J.H."/>
            <person name="Antonen K.M."/>
            <person name="Bridges M.K."/>
            <person name="Camper G.J."/>
            <person name="Campla C.K."/>
            <person name="Casella L.G."/>
            <person name="Chase E."/>
            <person name="Conrad J.W."/>
            <person name="Cruz M.C."/>
            <person name="Dunlap D.S."/>
            <person name="Duran L."/>
            <person name="Fahsbender E.M."/>
            <person name="Goldsmith D.B."/>
            <person name="Keeley R.F."/>
            <person name="Kondoff M.R."/>
            <person name="Kussy B.I."/>
            <person name="Lane M.K."/>
            <person name="Lawler S."/>
            <person name="Leigh B.A."/>
            <person name="Lewis C."/>
            <person name="Lostal L.M."/>
            <person name="Marking D."/>
            <person name="Mancera P.A."/>
            <person name="McClenthan E.C."/>
            <person name="McIntyre E.A."/>
            <person name="Mine J.A."/>
            <person name="Modi S."/>
            <person name="Moore B.D."/>
            <person name="Morgan W.A."/>
            <person name="Nelson K.M."/>
            <person name="Nguyen K.N."/>
            <person name="Ogburn N."/>
            <person name="Parrino D.G."/>
            <person name="Pedapudi A.D."/>
            <person name="Pelham R.P."/>
            <person name="Preece A.M."/>
            <person name="Rampersad E.A."/>
            <person name="Richardson J.C."/>
            <person name="Rodgers C.M."/>
            <person name="Schaffer B.L."/>
            <person name="Sheridan N.E."/>
            <person name="Solone M.R."/>
            <person name="Staley Z.R."/>
            <person name="Tabuchi M."/>
            <person name="Waide R.J."/>
            <person name="Wanjugi P.W."/>
            <person name="Young S."/>
            <person name="Clum A."/>
            <person name="Daum C."/>
            <person name="Huntemann M."/>
            <person name="Ivanova N."/>
            <person name="Kyrpides N."/>
            <person name="Mikhailova N."/>
            <person name="Palaniappan K."/>
            <person name="Pillay M."/>
            <person name="Reddy T.B.K."/>
            <person name="Shapiro N."/>
            <person name="Stamatis D."/>
            <person name="Varghese N."/>
            <person name="Woyke T."/>
            <person name="Boden R."/>
            <person name="Freyermuth S.K."/>
            <person name="Kerfeld C.A."/>
        </authorList>
    </citation>
    <scope>NUCLEOTIDE SEQUENCE [LARGE SCALE GENOMIC DNA]</scope>
    <source>
        <strain evidence="4 5">JR-2</strain>
    </source>
</reference>
<evidence type="ECO:0000256" key="2">
    <source>
        <dbReference type="ARBA" id="ARBA00023002"/>
    </source>
</evidence>
<dbReference type="Gene3D" id="3.40.50.720">
    <property type="entry name" value="NAD(P)-binding Rossmann-like Domain"/>
    <property type="match status" value="1"/>
</dbReference>
<dbReference type="InterPro" id="IPR036291">
    <property type="entry name" value="NAD(P)-bd_dom_sf"/>
</dbReference>
<evidence type="ECO:0000313" key="5">
    <source>
        <dbReference type="Proteomes" id="UP000285478"/>
    </source>
</evidence>
<dbReference type="InterPro" id="IPR020904">
    <property type="entry name" value="Sc_DH/Rdtase_CS"/>
</dbReference>
<keyword evidence="2" id="KW-0560">Oxidoreductase</keyword>
<organism evidence="4 5">
    <name type="scientific">Hydrogenovibrio thermophilus</name>
    <dbReference type="NCBI Taxonomy" id="265883"/>
    <lineage>
        <taxon>Bacteria</taxon>
        <taxon>Pseudomonadati</taxon>
        <taxon>Pseudomonadota</taxon>
        <taxon>Gammaproteobacteria</taxon>
        <taxon>Thiotrichales</taxon>
        <taxon>Piscirickettsiaceae</taxon>
        <taxon>Hydrogenovibrio</taxon>
    </lineage>
</organism>
<dbReference type="AlphaFoldDB" id="A0A410H2C3"/>
<name>A0A410H2C3_9GAMM</name>
<keyword evidence="5" id="KW-1185">Reference proteome</keyword>
<dbReference type="PRINTS" id="PR00081">
    <property type="entry name" value="GDHRDH"/>
</dbReference>
<evidence type="ECO:0000256" key="3">
    <source>
        <dbReference type="RuleBase" id="RU000363"/>
    </source>
</evidence>
<dbReference type="Pfam" id="PF00106">
    <property type="entry name" value="adh_short"/>
    <property type="match status" value="1"/>
</dbReference>
<dbReference type="SUPFAM" id="SSF51735">
    <property type="entry name" value="NAD(P)-binding Rossmann-fold domains"/>
    <property type="match status" value="1"/>
</dbReference>
<dbReference type="GO" id="GO:0016491">
    <property type="term" value="F:oxidoreductase activity"/>
    <property type="evidence" value="ECO:0007669"/>
    <property type="project" value="UniProtKB-KW"/>
</dbReference>
<protein>
    <submittedName>
        <fullName evidence="4">SDR family NAD(P)-dependent oxidoreductase</fullName>
    </submittedName>
</protein>
<dbReference type="RefSeq" id="WP_128384663.1">
    <property type="nucleotide sequence ID" value="NZ_CP035033.1"/>
</dbReference>
<comment type="similarity">
    <text evidence="1 3">Belongs to the short-chain dehydrogenases/reductases (SDR) family.</text>
</comment>
<dbReference type="CDD" id="cd05374">
    <property type="entry name" value="17beta-HSD-like_SDR_c"/>
    <property type="match status" value="1"/>
</dbReference>